<feature type="domain" description="Transposase IS110-like N-terminal" evidence="2">
    <location>
        <begin position="3"/>
        <end position="102"/>
    </location>
</feature>
<feature type="region of interest" description="Disordered" evidence="1">
    <location>
        <begin position="102"/>
        <end position="149"/>
    </location>
</feature>
<evidence type="ECO:0000259" key="2">
    <source>
        <dbReference type="Pfam" id="PF01548"/>
    </source>
</evidence>
<keyword evidence="4" id="KW-1185">Reference proteome</keyword>
<protein>
    <submittedName>
        <fullName evidence="3">Transposase</fullName>
    </submittedName>
</protein>
<dbReference type="Proteomes" id="UP000586976">
    <property type="component" value="Unassembled WGS sequence"/>
</dbReference>
<evidence type="ECO:0000313" key="4">
    <source>
        <dbReference type="Proteomes" id="UP000586976"/>
    </source>
</evidence>
<dbReference type="PANTHER" id="PTHR33055:SF3">
    <property type="entry name" value="PUTATIVE TRANSPOSASE FOR IS117-RELATED"/>
    <property type="match status" value="1"/>
</dbReference>
<dbReference type="EMBL" id="JACEQY010000003">
    <property type="protein sequence ID" value="MBA4860601.1"/>
    <property type="molecule type" value="Genomic_DNA"/>
</dbReference>
<sequence>MGGVAALLTAMLLAAGLRVVHLPGLAVNRARRGARSGENESDPRDAKVIAEQVMLRDDPRVMELPDELAADLRLLVSHRTVLVKETTAWINRLRDLLASIHPGLEKATDPTNKSTVAPPRRQGRSRLASRPGKPAPTGRRSIGPSAPTG</sequence>
<evidence type="ECO:0000256" key="1">
    <source>
        <dbReference type="SAM" id="MobiDB-lite"/>
    </source>
</evidence>
<gene>
    <name evidence="3" type="ORF">H1V43_04255</name>
</gene>
<dbReference type="Pfam" id="PF01548">
    <property type="entry name" value="DEDD_Tnp_IS110"/>
    <property type="match status" value="1"/>
</dbReference>
<accession>A0A7W2CWV8</accession>
<reference evidence="3 4" key="1">
    <citation type="submission" date="2020-07" db="EMBL/GenBank/DDBJ databases">
        <title>Streptomyces isolated from Indian soil.</title>
        <authorList>
            <person name="Mandal S."/>
            <person name="Maiti P.K."/>
        </authorList>
    </citation>
    <scope>NUCLEOTIDE SEQUENCE [LARGE SCALE GENOMIC DNA]</scope>
    <source>
        <strain evidence="3 4">PSKA54</strain>
    </source>
</reference>
<proteinExistence type="predicted"/>
<dbReference type="RefSeq" id="WP_181862702.1">
    <property type="nucleotide sequence ID" value="NZ_JACEQY010000003.1"/>
</dbReference>
<dbReference type="AlphaFoldDB" id="A0A7W2CWV8"/>
<organism evidence="3 4">
    <name type="scientific">Streptomyces himalayensis subsp. aureolus</name>
    <dbReference type="NCBI Taxonomy" id="2758039"/>
    <lineage>
        <taxon>Bacteria</taxon>
        <taxon>Bacillati</taxon>
        <taxon>Actinomycetota</taxon>
        <taxon>Actinomycetes</taxon>
        <taxon>Kitasatosporales</taxon>
        <taxon>Streptomycetaceae</taxon>
        <taxon>Streptomyces</taxon>
        <taxon>Streptomyces himalayensis</taxon>
    </lineage>
</organism>
<dbReference type="GO" id="GO:0004803">
    <property type="term" value="F:transposase activity"/>
    <property type="evidence" value="ECO:0007669"/>
    <property type="project" value="InterPro"/>
</dbReference>
<name>A0A7W2CWV8_9ACTN</name>
<dbReference type="GO" id="GO:0003677">
    <property type="term" value="F:DNA binding"/>
    <property type="evidence" value="ECO:0007669"/>
    <property type="project" value="InterPro"/>
</dbReference>
<dbReference type="InterPro" id="IPR002525">
    <property type="entry name" value="Transp_IS110-like_N"/>
</dbReference>
<dbReference type="PANTHER" id="PTHR33055">
    <property type="entry name" value="TRANSPOSASE FOR INSERTION SEQUENCE ELEMENT IS1111A"/>
    <property type="match status" value="1"/>
</dbReference>
<evidence type="ECO:0000313" key="3">
    <source>
        <dbReference type="EMBL" id="MBA4860601.1"/>
    </source>
</evidence>
<dbReference type="GO" id="GO:0006313">
    <property type="term" value="P:DNA transposition"/>
    <property type="evidence" value="ECO:0007669"/>
    <property type="project" value="InterPro"/>
</dbReference>
<dbReference type="InterPro" id="IPR047650">
    <property type="entry name" value="Transpos_IS110"/>
</dbReference>
<comment type="caution">
    <text evidence="3">The sequence shown here is derived from an EMBL/GenBank/DDBJ whole genome shotgun (WGS) entry which is preliminary data.</text>
</comment>